<dbReference type="InterPro" id="IPR010439">
    <property type="entry name" value="MUN_dom"/>
</dbReference>
<feature type="domain" description="C2" evidence="2">
    <location>
        <begin position="824"/>
        <end position="945"/>
    </location>
</feature>
<evidence type="ECO:0000313" key="5">
    <source>
        <dbReference type="EMBL" id="CDP35285.1"/>
    </source>
</evidence>
<dbReference type="PhylomeDB" id="A0A060T2G9"/>
<evidence type="ECO:0000259" key="2">
    <source>
        <dbReference type="PROSITE" id="PS50004"/>
    </source>
</evidence>
<dbReference type="AlphaFoldDB" id="A0A060T2G9"/>
<reference evidence="5" key="2">
    <citation type="submission" date="2014-06" db="EMBL/GenBank/DDBJ databases">
        <title>The complete genome of Blastobotrys (Arxula) adeninivorans LS3 - a yeast of biotechnological interest.</title>
        <authorList>
            <person name="Kunze G."/>
            <person name="Gaillardin C."/>
            <person name="Czernicka M."/>
            <person name="Durrens P."/>
            <person name="Martin T."/>
            <person name="Boer E."/>
            <person name="Gabaldon T."/>
            <person name="Cruz J."/>
            <person name="Talla E."/>
            <person name="Marck C."/>
            <person name="Goffeau A."/>
            <person name="Barbe V."/>
            <person name="Baret P."/>
            <person name="Baronian K."/>
            <person name="Beier S."/>
            <person name="Bleykasten C."/>
            <person name="Bode R."/>
            <person name="Casaregola S."/>
            <person name="Despons L."/>
            <person name="Fairhead C."/>
            <person name="Giersberg M."/>
            <person name="Gierski P."/>
            <person name="Hahnel U."/>
            <person name="Hartmann A."/>
            <person name="Jankowska D."/>
            <person name="Jubin C."/>
            <person name="Jung P."/>
            <person name="Lafontaine I."/>
            <person name="Leh-Louis V."/>
            <person name="Lemaire M."/>
            <person name="Marcet-Houben M."/>
            <person name="Mascher M."/>
            <person name="Morel G."/>
            <person name="Richard G.-F."/>
            <person name="Riechen J."/>
            <person name="Sacerdot C."/>
            <person name="Sarkar A."/>
            <person name="Savel G."/>
            <person name="Schacherer J."/>
            <person name="Sherman D."/>
            <person name="Straub M.-L."/>
            <person name="Stein N."/>
            <person name="Thierry A."/>
            <person name="Trautwein-Schult A."/>
            <person name="Westhof E."/>
            <person name="Worch S."/>
            <person name="Dujon B."/>
            <person name="Souciet J.-L."/>
            <person name="Wincker P."/>
            <person name="Scholz U."/>
            <person name="Neuveglise N."/>
        </authorList>
    </citation>
    <scope>NUCLEOTIDE SEQUENCE</scope>
    <source>
        <strain evidence="5">LS3</strain>
    </source>
</reference>
<organism evidence="5">
    <name type="scientific">Blastobotrys adeninivorans</name>
    <name type="common">Yeast</name>
    <name type="synonym">Arxula adeninivorans</name>
    <dbReference type="NCBI Taxonomy" id="409370"/>
    <lineage>
        <taxon>Eukaryota</taxon>
        <taxon>Fungi</taxon>
        <taxon>Dikarya</taxon>
        <taxon>Ascomycota</taxon>
        <taxon>Saccharomycotina</taxon>
        <taxon>Dipodascomycetes</taxon>
        <taxon>Dipodascales</taxon>
        <taxon>Trichomonascaceae</taxon>
        <taxon>Blastobotrys</taxon>
    </lineage>
</organism>
<reference evidence="5" key="1">
    <citation type="submission" date="2014-02" db="EMBL/GenBank/DDBJ databases">
        <authorList>
            <person name="Genoscope - CEA"/>
        </authorList>
    </citation>
    <scope>NUCLEOTIDE SEQUENCE</scope>
    <source>
        <strain evidence="5">LS3</strain>
    </source>
</reference>
<evidence type="ECO:0000256" key="1">
    <source>
        <dbReference type="SAM" id="MobiDB-lite"/>
    </source>
</evidence>
<feature type="domain" description="MHD1" evidence="3">
    <location>
        <begin position="631"/>
        <end position="753"/>
    </location>
</feature>
<evidence type="ECO:0000259" key="4">
    <source>
        <dbReference type="PROSITE" id="PS51259"/>
    </source>
</evidence>
<dbReference type="InterPro" id="IPR000008">
    <property type="entry name" value="C2_dom"/>
</dbReference>
<dbReference type="InterPro" id="IPR014770">
    <property type="entry name" value="Munc13_1"/>
</dbReference>
<dbReference type="InterPro" id="IPR052811">
    <property type="entry name" value="Glucose_resp_signaling"/>
</dbReference>
<dbReference type="Gene3D" id="1.20.58.1100">
    <property type="match status" value="1"/>
</dbReference>
<feature type="region of interest" description="Disordered" evidence="1">
    <location>
        <begin position="50"/>
        <end position="73"/>
    </location>
</feature>
<dbReference type="EMBL" id="HG937693">
    <property type="protein sequence ID" value="CDP35285.1"/>
    <property type="molecule type" value="Genomic_DNA"/>
</dbReference>
<dbReference type="InterPro" id="IPR014772">
    <property type="entry name" value="Munc13_dom-2"/>
</dbReference>
<dbReference type="CDD" id="cd04043">
    <property type="entry name" value="C2_Munc13_fungal"/>
    <property type="match status" value="1"/>
</dbReference>
<dbReference type="PROSITE" id="PS51258">
    <property type="entry name" value="MHD1"/>
    <property type="match status" value="1"/>
</dbReference>
<evidence type="ECO:0000259" key="3">
    <source>
        <dbReference type="PROSITE" id="PS51258"/>
    </source>
</evidence>
<dbReference type="PANTHER" id="PTHR47263:SF1">
    <property type="entry name" value="C2 DOMAIN PROTEIN (AFU_ORTHOLOGUE AFUA_7G02350)"/>
    <property type="match status" value="1"/>
</dbReference>
<dbReference type="Pfam" id="PF00168">
    <property type="entry name" value="C2"/>
    <property type="match status" value="1"/>
</dbReference>
<dbReference type="PANTHER" id="PTHR47263">
    <property type="entry name" value="ADENYLATE CYCLASE ACTIVATION PROTEIN GIT1"/>
    <property type="match status" value="1"/>
</dbReference>
<dbReference type="InterPro" id="IPR035892">
    <property type="entry name" value="C2_domain_sf"/>
</dbReference>
<dbReference type="SMART" id="SM00239">
    <property type="entry name" value="C2"/>
    <property type="match status" value="1"/>
</dbReference>
<gene>
    <name evidence="5" type="ORF">GNLVRS02_ARAD1C31856g</name>
</gene>
<dbReference type="Pfam" id="PF06292">
    <property type="entry name" value="MUN"/>
    <property type="match status" value="1"/>
</dbReference>
<dbReference type="SUPFAM" id="SSF49562">
    <property type="entry name" value="C2 domain (Calcium/lipid-binding domain, CaLB)"/>
    <property type="match status" value="1"/>
</dbReference>
<protein>
    <submittedName>
        <fullName evidence="5">ARAD1C31856p</fullName>
    </submittedName>
</protein>
<dbReference type="Gene3D" id="1.10.357.50">
    <property type="match status" value="1"/>
</dbReference>
<feature type="compositionally biased region" description="Polar residues" evidence="1">
    <location>
        <begin position="50"/>
        <end position="62"/>
    </location>
</feature>
<proteinExistence type="predicted"/>
<dbReference type="PROSITE" id="PS50004">
    <property type="entry name" value="C2"/>
    <property type="match status" value="1"/>
</dbReference>
<dbReference type="PROSITE" id="PS51259">
    <property type="entry name" value="MHD2"/>
    <property type="match status" value="1"/>
</dbReference>
<accession>A0A060T2G9</accession>
<feature type="domain" description="MHD2" evidence="4">
    <location>
        <begin position="1047"/>
        <end position="1163"/>
    </location>
</feature>
<name>A0A060T2G9_BLAAD</name>
<dbReference type="Gene3D" id="2.60.40.150">
    <property type="entry name" value="C2 domain"/>
    <property type="match status" value="1"/>
</dbReference>
<sequence>MPVARKSVQGQDVTVASWRHLNTKLGDAQVYPFIVRLTILTYRTQPRFRSVTTAAQSPSDPATRTHSRHGSSFSSFSTQDLFNTGDHGSSATTSAAPKFNSKLPKELPKLLQARLNKIALKTDSRMNEDPLLRRSFLSFYALTLSPEFMRQVKENRRAEDLVMMFLSCVAKELNKSAVSQQEARGLVDKQAAAFVRMLIDTITENNLASSCQSLIKQLESYESSLRSSSKLALQPTSTSSSSFLSAESVATPTFKLDDMILARDIASLFLVANSELQRDVDHTKNEATERKVVAELKKMERDLNDYNLSTAYKSIDFASSSEWEEFKAKELETLAQQISHYSSGGKHSSADTAEEAYFVPSDPRSYFRHLLKRCLERDFRNAGRELETNPDSSPLLLAKPSLNLLHEAASLWHIPAVTRALILIDVAQEMFNEGVFTLDHMNDAFNLAKYLVVDQAKKQWVPEMWPQPDKVYFVTILSSIHDTIVSRIGELLSRIYDNSPPKIGPYLQTLEEHVYIDAHTKGFQPIEPSRKQIEKLEEVILSAAELKYDALIDDIPRDHTLDPLHIIDLADKLVAIAKKLQKRYKFPLFEELSIAHISTKRHLTLFSADAHSMFNYMMSHMNSRNEEPSFEDMIVLYKKLAEIRDLFVQVSDESFDFDIEAVFYPYVVKWADSSAALALSWVDPAVESDDFQPVNEENGQMNSSSVTDIFKSFRSALGVVSDLDWRNEVHRAKILTILMKGISGALCKYSELLTSKFIDELKVQDEDQSQIRTRQDKIMATLRNVVDTRMKAPPPYRFLKETCVKLNNIELAQAELDKIERELDSEQLSGIISKVEKSAKRVTNFLFTIKIMRAEDLKACDSYGLSDPYVTLMDQQTRRTIGKTRVIFADLNPVWDEVFEVVTSGPKLITATVWDENAVTNHEICGRSFIRLDPKAFQDFISQDYWLDLDTQGRVLVNVSMESERDDIRFHFGKAFRTLLRTETDMTRLIVDKFSTFIKYFISTNTLKSLQRSGINLESVSSWLSSTKLRSVGTTRPAQRLSQAEIEDSLNPLFDYLNENFSTLAHGLTHEMRIKVMTQTWKVVLNTIELLLLPALNDRRTTQTQLTAAEADIVFTWLSALRDFFHHDGAGPSLEVLQSQKYQELMTIPVYYDLSTAELKQESEKMSSLSFKSLQERNYLMIPEMIKRKNTVMAHRNKRAFDKQREQIRMAKRESPQTEDIILRILRARGEINYVSRRLKQRERISQTLATESIVRNAAGGFRRSGYDEY</sequence>